<gene>
    <name evidence="1" type="ORF">ACI1P1_16235</name>
</gene>
<name>A0ACC7P0L5_9BACL</name>
<dbReference type="EMBL" id="JBJURJ010000010">
    <property type="protein sequence ID" value="MFM9329845.1"/>
    <property type="molecule type" value="Genomic_DNA"/>
</dbReference>
<sequence length="237" mass="25471">MRKWVKVTLISVISLLLAAGAVFGVYVSDYYRADGVAAAVMANDQTIRKDGNLTVLSPSTPGDTALIFYPGGKVEYIAYLPLLEQLRQNGITCVLVKMPFNLAVFRSGAADQVFDKLPGIKNWYMGGHSLGGAMASSYASKHQDQVKGLILLGAYVYGGITPADALTVYGSNDDVVNKTKINYTENVHVINGGNHAQFGNYGPQKGDGTATVSREEQQAETARLILDFIKSKNAEGK</sequence>
<comment type="caution">
    <text evidence="1">The sequence shown here is derived from an EMBL/GenBank/DDBJ whole genome shotgun (WGS) entry which is preliminary data.</text>
</comment>
<dbReference type="Proteomes" id="UP001631969">
    <property type="component" value="Unassembled WGS sequence"/>
</dbReference>
<protein>
    <submittedName>
        <fullName evidence="1">Alpha/beta fold hydrolase</fullName>
    </submittedName>
</protein>
<accession>A0ACC7P0L5</accession>
<organism evidence="1 2">
    <name type="scientific">Paenibacillus mesotrionivorans</name>
    <dbReference type="NCBI Taxonomy" id="3160968"/>
    <lineage>
        <taxon>Bacteria</taxon>
        <taxon>Bacillati</taxon>
        <taxon>Bacillota</taxon>
        <taxon>Bacilli</taxon>
        <taxon>Bacillales</taxon>
        <taxon>Paenibacillaceae</taxon>
        <taxon>Paenibacillus</taxon>
    </lineage>
</organism>
<evidence type="ECO:0000313" key="1">
    <source>
        <dbReference type="EMBL" id="MFM9329845.1"/>
    </source>
</evidence>
<reference evidence="1" key="1">
    <citation type="submission" date="2024-12" db="EMBL/GenBank/DDBJ databases">
        <authorList>
            <person name="Wu N."/>
        </authorList>
    </citation>
    <scope>NUCLEOTIDE SEQUENCE</scope>
    <source>
        <strain evidence="1">P15</strain>
    </source>
</reference>
<proteinExistence type="predicted"/>
<evidence type="ECO:0000313" key="2">
    <source>
        <dbReference type="Proteomes" id="UP001631969"/>
    </source>
</evidence>
<keyword evidence="1" id="KW-0378">Hydrolase</keyword>
<keyword evidence="2" id="KW-1185">Reference proteome</keyword>